<dbReference type="SMART" id="SM00267">
    <property type="entry name" value="GGDEF"/>
    <property type="match status" value="1"/>
</dbReference>
<dbReference type="NCBIfam" id="TIGR00254">
    <property type="entry name" value="GGDEF"/>
    <property type="match status" value="1"/>
</dbReference>
<sequence length="733" mass="82849">MIKHLDKRLVKLLLTLKQYLLSTRRECITASSVAICVLVLRSLGLLQSLEWAVLDQSFQLRATEAPEERIAIVAIDEAFLRQSGSWPIPDGIIADVLQKLNAYKPRAIGLNIYRDLKVEPGHENLVAAYQSIPNLIGIELLSNKKNVNVSPPPELSRLNQVGFNNVLLDTDGKVRRSLLYWHIENRAHESFALKLAKLYLQPEGIEPKRAASNPKYLQLGKAVFPRFQPNDGAYVGADNRGYQILSNFPKLACRNPLSEICGFRKVSMQAVLADQVPKEWISDRIVLIGSTAPSLQDFVLIPYSSRLVGTVKPISGIELQAYFVSELIRAALQGRPLLTVWPEPVEWLWVFGWAYIGAAVSWRVRRFSSSVFSIALFCCVLAGSAYMTFLFGLWIPLVPALLSFSGSAVAITLQVAQMQEELKRSKEFLHQVINTIADPIFVKNEKHQLIVLNEAYCQLIGYSKEMLLEKSDYDFFPKHEADVFRRQDDLVFKSQQAQEHEEEFTDASGRTYLISTKRSLHKDGAGNLFLVGVIRDITKRKLLEEELKRTAAQLFRSNHELKLQEDRLRYLAYHDALTGLPNRKFFSEQLRESIEWAKNHNLLLGLLFIDLDGFKQVNDTLGHEIGDRLLIAIGQRLSNCLRGSDTVSRFGGDEFTVILRAIPRVEVATKVAEKILVTITEPIVLDGHITKVSASIGISVYPTDTQDYETLIKQADTAMYRAKHLGKNRYEFA</sequence>
<keyword evidence="1" id="KW-0812">Transmembrane</keyword>
<evidence type="ECO:0000313" key="5">
    <source>
        <dbReference type="EMBL" id="RUR84172.1"/>
    </source>
</evidence>
<dbReference type="InterPro" id="IPR000160">
    <property type="entry name" value="GGDEF_dom"/>
</dbReference>
<dbReference type="InterPro" id="IPR043128">
    <property type="entry name" value="Rev_trsase/Diguanyl_cyclase"/>
</dbReference>
<evidence type="ECO:0000259" key="4">
    <source>
        <dbReference type="PROSITE" id="PS50887"/>
    </source>
</evidence>
<dbReference type="CDD" id="cd00130">
    <property type="entry name" value="PAS"/>
    <property type="match status" value="1"/>
</dbReference>
<evidence type="ECO:0008006" key="7">
    <source>
        <dbReference type="Google" id="ProtNLM"/>
    </source>
</evidence>
<dbReference type="Gene3D" id="3.30.70.270">
    <property type="match status" value="1"/>
</dbReference>
<dbReference type="Gene3D" id="3.30.450.20">
    <property type="entry name" value="PAS domain"/>
    <property type="match status" value="1"/>
</dbReference>
<dbReference type="SUPFAM" id="SSF55785">
    <property type="entry name" value="PYP-like sensor domain (PAS domain)"/>
    <property type="match status" value="1"/>
</dbReference>
<dbReference type="Pfam" id="PF05226">
    <property type="entry name" value="CHASE2"/>
    <property type="match status" value="1"/>
</dbReference>
<evidence type="ECO:0000256" key="1">
    <source>
        <dbReference type="SAM" id="Phobius"/>
    </source>
</evidence>
<dbReference type="FunFam" id="3.30.70.270:FF:000001">
    <property type="entry name" value="Diguanylate cyclase domain protein"/>
    <property type="match status" value="1"/>
</dbReference>
<protein>
    <recommendedName>
        <fullName evidence="7">Diguanylate cyclase</fullName>
    </recommendedName>
</protein>
<organism evidence="5 6">
    <name type="scientific">Chlorogloeopsis fritschii PCC 6912</name>
    <dbReference type="NCBI Taxonomy" id="211165"/>
    <lineage>
        <taxon>Bacteria</taxon>
        <taxon>Bacillati</taxon>
        <taxon>Cyanobacteriota</taxon>
        <taxon>Cyanophyceae</taxon>
        <taxon>Nostocales</taxon>
        <taxon>Chlorogloeopsidaceae</taxon>
        <taxon>Chlorogloeopsis</taxon>
    </lineage>
</organism>
<dbReference type="InterPro" id="IPR029787">
    <property type="entry name" value="Nucleotide_cyclase"/>
</dbReference>
<dbReference type="InterPro" id="IPR052163">
    <property type="entry name" value="DGC-Regulatory_Protein"/>
</dbReference>
<keyword evidence="1" id="KW-0472">Membrane</keyword>
<evidence type="ECO:0000259" key="3">
    <source>
        <dbReference type="PROSITE" id="PS50113"/>
    </source>
</evidence>
<dbReference type="InterPro" id="IPR035965">
    <property type="entry name" value="PAS-like_dom_sf"/>
</dbReference>
<dbReference type="SUPFAM" id="SSF55073">
    <property type="entry name" value="Nucleotide cyclase"/>
    <property type="match status" value="1"/>
</dbReference>
<feature type="domain" description="PAS" evidence="2">
    <location>
        <begin position="425"/>
        <end position="495"/>
    </location>
</feature>
<evidence type="ECO:0000259" key="2">
    <source>
        <dbReference type="PROSITE" id="PS50112"/>
    </source>
</evidence>
<dbReference type="PANTHER" id="PTHR46663:SF3">
    <property type="entry name" value="SLL0267 PROTEIN"/>
    <property type="match status" value="1"/>
</dbReference>
<reference evidence="5 6" key="1">
    <citation type="journal article" date="2019" name="Genome Biol. Evol.">
        <title>Day and night: Metabolic profiles and evolutionary relationships of six axenic non-marine cyanobacteria.</title>
        <authorList>
            <person name="Will S.E."/>
            <person name="Henke P."/>
            <person name="Boedeker C."/>
            <person name="Huang S."/>
            <person name="Brinkmann H."/>
            <person name="Rohde M."/>
            <person name="Jarek M."/>
            <person name="Friedl T."/>
            <person name="Seufert S."/>
            <person name="Schumacher M."/>
            <person name="Overmann J."/>
            <person name="Neumann-Schaal M."/>
            <person name="Petersen J."/>
        </authorList>
    </citation>
    <scope>NUCLEOTIDE SEQUENCE [LARGE SCALE GENOMIC DNA]</scope>
    <source>
        <strain evidence="5 6">PCC 6912</strain>
    </source>
</reference>
<dbReference type="NCBIfam" id="TIGR00229">
    <property type="entry name" value="sensory_box"/>
    <property type="match status" value="1"/>
</dbReference>
<evidence type="ECO:0000313" key="6">
    <source>
        <dbReference type="Proteomes" id="UP000268857"/>
    </source>
</evidence>
<dbReference type="RefSeq" id="WP_016873584.1">
    <property type="nucleotide sequence ID" value="NZ_AJLN01000046.1"/>
</dbReference>
<dbReference type="InterPro" id="IPR000014">
    <property type="entry name" value="PAS"/>
</dbReference>
<dbReference type="AlphaFoldDB" id="A0A433NM74"/>
<dbReference type="STRING" id="211165.GCA_000317285_01025"/>
<dbReference type="PROSITE" id="PS50887">
    <property type="entry name" value="GGDEF"/>
    <property type="match status" value="1"/>
</dbReference>
<dbReference type="GO" id="GO:0006355">
    <property type="term" value="P:regulation of DNA-templated transcription"/>
    <property type="evidence" value="ECO:0007669"/>
    <property type="project" value="InterPro"/>
</dbReference>
<keyword evidence="6" id="KW-1185">Reference proteome</keyword>
<dbReference type="EMBL" id="RSCJ01000005">
    <property type="protein sequence ID" value="RUR84172.1"/>
    <property type="molecule type" value="Genomic_DNA"/>
</dbReference>
<dbReference type="InterPro" id="IPR013767">
    <property type="entry name" value="PAS_fold"/>
</dbReference>
<accession>A0A433NM74</accession>
<dbReference type="Proteomes" id="UP000268857">
    <property type="component" value="Unassembled WGS sequence"/>
</dbReference>
<dbReference type="CDD" id="cd01949">
    <property type="entry name" value="GGDEF"/>
    <property type="match status" value="1"/>
</dbReference>
<dbReference type="InterPro" id="IPR007890">
    <property type="entry name" value="CHASE2"/>
</dbReference>
<comment type="caution">
    <text evidence="5">The sequence shown here is derived from an EMBL/GenBank/DDBJ whole genome shotgun (WGS) entry which is preliminary data.</text>
</comment>
<feature type="domain" description="GGDEF" evidence="4">
    <location>
        <begin position="602"/>
        <end position="733"/>
    </location>
</feature>
<dbReference type="PROSITE" id="PS50112">
    <property type="entry name" value="PAS"/>
    <property type="match status" value="1"/>
</dbReference>
<name>A0A433NM74_CHLFR</name>
<dbReference type="Pfam" id="PF00989">
    <property type="entry name" value="PAS"/>
    <property type="match status" value="1"/>
</dbReference>
<feature type="transmembrane region" description="Helical" evidence="1">
    <location>
        <begin position="371"/>
        <end position="391"/>
    </location>
</feature>
<feature type="domain" description="PAC" evidence="3">
    <location>
        <begin position="498"/>
        <end position="549"/>
    </location>
</feature>
<gene>
    <name evidence="5" type="ORF">PCC6912_17660</name>
</gene>
<dbReference type="Pfam" id="PF00990">
    <property type="entry name" value="GGDEF"/>
    <property type="match status" value="1"/>
</dbReference>
<keyword evidence="1" id="KW-1133">Transmembrane helix</keyword>
<dbReference type="SMART" id="SM00091">
    <property type="entry name" value="PAS"/>
    <property type="match status" value="1"/>
</dbReference>
<proteinExistence type="predicted"/>
<dbReference type="OrthoDB" id="9759607at2"/>
<dbReference type="PROSITE" id="PS50113">
    <property type="entry name" value="PAC"/>
    <property type="match status" value="1"/>
</dbReference>
<dbReference type="PANTHER" id="PTHR46663">
    <property type="entry name" value="DIGUANYLATE CYCLASE DGCT-RELATED"/>
    <property type="match status" value="1"/>
</dbReference>
<feature type="transmembrane region" description="Helical" evidence="1">
    <location>
        <begin position="347"/>
        <end position="364"/>
    </location>
</feature>
<dbReference type="InterPro" id="IPR000700">
    <property type="entry name" value="PAS-assoc_C"/>
</dbReference>
<dbReference type="SMART" id="SM01080">
    <property type="entry name" value="CHASE2"/>
    <property type="match status" value="1"/>
</dbReference>